<evidence type="ECO:0000259" key="7">
    <source>
        <dbReference type="PROSITE" id="PS50103"/>
    </source>
</evidence>
<dbReference type="InterPro" id="IPR045072">
    <property type="entry name" value="MKRN-like"/>
</dbReference>
<dbReference type="GO" id="GO:0000209">
    <property type="term" value="P:protein polyubiquitination"/>
    <property type="evidence" value="ECO:0007669"/>
    <property type="project" value="InterPro"/>
</dbReference>
<feature type="region of interest" description="Disordered" evidence="6">
    <location>
        <begin position="1"/>
        <end position="30"/>
    </location>
</feature>
<evidence type="ECO:0000256" key="3">
    <source>
        <dbReference type="ARBA" id="ARBA00022771"/>
    </source>
</evidence>
<feature type="region of interest" description="Disordered" evidence="6">
    <location>
        <begin position="241"/>
        <end position="274"/>
    </location>
</feature>
<sequence>MVNTGSHAAKSGHRRHSDKSDQQNADKAKNVSHVPCKFFRQSVCQAGDNCPFSHEVDNTSMAVCKYFQKGNCKFGSKCALAHITPDGRHINKKPTKESRKKEKEKQKIKAKELDRGSDKNFAKTRANAGSDISQSTQSSPNSQQIVSPTAISGRGNENTLFLNRSTSDSSAHVLTKFAEISPRTMSSQVHYPPIRAFSATSLSIRPVWSTSLGFVEGSAIVDDEDESAITDDEGYREQLIPSALEDLLTPKERERRDSRNSRTESRPIISATNTDAFMNLSRRRASVGSGSGSLTSMGSLGSLGSIGSLNSASSAGSGSASTSGSFSYGEASIPLGSPGSNDIWNNKPRVVQSPFTKGSLVGQDIFTTKTRNVLDAHDMNVETVAFGSYVTSPIGSPVTNPSRFASYGGNAFSRPLPQFNRIVPAEKL</sequence>
<feature type="compositionally biased region" description="Basic and acidic residues" evidence="6">
    <location>
        <begin position="86"/>
        <end position="121"/>
    </location>
</feature>
<dbReference type="Proteomes" id="UP001362899">
    <property type="component" value="Unassembled WGS sequence"/>
</dbReference>
<dbReference type="PANTHER" id="PTHR11224">
    <property type="entry name" value="MAKORIN-RELATED"/>
    <property type="match status" value="1"/>
</dbReference>
<dbReference type="InterPro" id="IPR000571">
    <property type="entry name" value="Znf_CCCH"/>
</dbReference>
<dbReference type="EMBL" id="BTGC01000008">
    <property type="protein sequence ID" value="GMM51741.1"/>
    <property type="molecule type" value="Genomic_DNA"/>
</dbReference>
<evidence type="ECO:0000256" key="2">
    <source>
        <dbReference type="ARBA" id="ARBA00022737"/>
    </source>
</evidence>
<dbReference type="PANTHER" id="PTHR11224:SF10">
    <property type="entry name" value="IP09428P-RELATED"/>
    <property type="match status" value="1"/>
</dbReference>
<protein>
    <submittedName>
        <fullName evidence="8">Lee1 protein</fullName>
    </submittedName>
</protein>
<dbReference type="GO" id="GO:0061630">
    <property type="term" value="F:ubiquitin protein ligase activity"/>
    <property type="evidence" value="ECO:0007669"/>
    <property type="project" value="InterPro"/>
</dbReference>
<dbReference type="InterPro" id="IPR041367">
    <property type="entry name" value="Znf-CCCH_4"/>
</dbReference>
<feature type="zinc finger region" description="C3H1-type" evidence="5">
    <location>
        <begin position="30"/>
        <end position="57"/>
    </location>
</feature>
<organism evidence="8 9">
    <name type="scientific">Starmerella bacillaris</name>
    <name type="common">Yeast</name>
    <name type="synonym">Candida zemplinina</name>
    <dbReference type="NCBI Taxonomy" id="1247836"/>
    <lineage>
        <taxon>Eukaryota</taxon>
        <taxon>Fungi</taxon>
        <taxon>Dikarya</taxon>
        <taxon>Ascomycota</taxon>
        <taxon>Saccharomycotina</taxon>
        <taxon>Dipodascomycetes</taxon>
        <taxon>Dipodascales</taxon>
        <taxon>Trichomonascaceae</taxon>
        <taxon>Starmerella</taxon>
    </lineage>
</organism>
<keyword evidence="9" id="KW-1185">Reference proteome</keyword>
<feature type="zinc finger region" description="C3H1-type" evidence="5">
    <location>
        <begin position="58"/>
        <end position="85"/>
    </location>
</feature>
<dbReference type="SUPFAM" id="SSF90229">
    <property type="entry name" value="CCCH zinc finger"/>
    <property type="match status" value="2"/>
</dbReference>
<feature type="domain" description="C3H1-type" evidence="7">
    <location>
        <begin position="30"/>
        <end position="57"/>
    </location>
</feature>
<dbReference type="InterPro" id="IPR036855">
    <property type="entry name" value="Znf_CCCH_sf"/>
</dbReference>
<dbReference type="Pfam" id="PF18044">
    <property type="entry name" value="zf-CCCH_4"/>
    <property type="match status" value="1"/>
</dbReference>
<accession>A0AAV5RKQ6</accession>
<keyword evidence="2" id="KW-0677">Repeat</keyword>
<feature type="region of interest" description="Disordered" evidence="6">
    <location>
        <begin position="86"/>
        <end position="164"/>
    </location>
</feature>
<dbReference type="Gene3D" id="4.10.1000.10">
    <property type="entry name" value="Zinc finger, CCCH-type"/>
    <property type="match status" value="1"/>
</dbReference>
<gene>
    <name evidence="8" type="ORF">DASB73_027040</name>
</gene>
<evidence type="ECO:0000256" key="6">
    <source>
        <dbReference type="SAM" id="MobiDB-lite"/>
    </source>
</evidence>
<evidence type="ECO:0000256" key="1">
    <source>
        <dbReference type="ARBA" id="ARBA00022723"/>
    </source>
</evidence>
<keyword evidence="3 5" id="KW-0863">Zinc-finger</keyword>
<name>A0AAV5RKQ6_STABA</name>
<feature type="domain" description="C3H1-type" evidence="7">
    <location>
        <begin position="58"/>
        <end position="85"/>
    </location>
</feature>
<feature type="compositionally biased region" description="Low complexity" evidence="6">
    <location>
        <begin position="130"/>
        <end position="144"/>
    </location>
</feature>
<evidence type="ECO:0000256" key="5">
    <source>
        <dbReference type="PROSITE-ProRule" id="PRU00723"/>
    </source>
</evidence>
<reference evidence="8 9" key="1">
    <citation type="journal article" date="2023" name="Elife">
        <title>Identification of key yeast species and microbe-microbe interactions impacting larval growth of Drosophila in the wild.</title>
        <authorList>
            <person name="Mure A."/>
            <person name="Sugiura Y."/>
            <person name="Maeda R."/>
            <person name="Honda K."/>
            <person name="Sakurai N."/>
            <person name="Takahashi Y."/>
            <person name="Watada M."/>
            <person name="Katoh T."/>
            <person name="Gotoh A."/>
            <person name="Gotoh Y."/>
            <person name="Taniguchi I."/>
            <person name="Nakamura K."/>
            <person name="Hayashi T."/>
            <person name="Katayama T."/>
            <person name="Uemura T."/>
            <person name="Hattori Y."/>
        </authorList>
    </citation>
    <scope>NUCLEOTIDE SEQUENCE [LARGE SCALE GENOMIC DNA]</scope>
    <source>
        <strain evidence="8 9">SB-73</strain>
    </source>
</reference>
<dbReference type="AlphaFoldDB" id="A0AAV5RKQ6"/>
<feature type="compositionally biased region" description="Basic and acidic residues" evidence="6">
    <location>
        <begin position="18"/>
        <end position="29"/>
    </location>
</feature>
<comment type="caution">
    <text evidence="8">The sequence shown here is derived from an EMBL/GenBank/DDBJ whole genome shotgun (WGS) entry which is preliminary data.</text>
</comment>
<dbReference type="Pfam" id="PF00642">
    <property type="entry name" value="zf-CCCH"/>
    <property type="match status" value="1"/>
</dbReference>
<evidence type="ECO:0000313" key="8">
    <source>
        <dbReference type="EMBL" id="GMM51741.1"/>
    </source>
</evidence>
<dbReference type="PROSITE" id="PS50103">
    <property type="entry name" value="ZF_C3H1"/>
    <property type="match status" value="2"/>
</dbReference>
<evidence type="ECO:0000256" key="4">
    <source>
        <dbReference type="ARBA" id="ARBA00022833"/>
    </source>
</evidence>
<dbReference type="SMART" id="SM00356">
    <property type="entry name" value="ZnF_C3H1"/>
    <property type="match status" value="2"/>
</dbReference>
<dbReference type="GO" id="GO:0008270">
    <property type="term" value="F:zinc ion binding"/>
    <property type="evidence" value="ECO:0007669"/>
    <property type="project" value="UniProtKB-KW"/>
</dbReference>
<keyword evidence="1 5" id="KW-0479">Metal-binding</keyword>
<proteinExistence type="predicted"/>
<evidence type="ECO:0000313" key="9">
    <source>
        <dbReference type="Proteomes" id="UP001362899"/>
    </source>
</evidence>
<feature type="compositionally biased region" description="Polar residues" evidence="6">
    <location>
        <begin position="145"/>
        <end position="164"/>
    </location>
</feature>
<feature type="compositionally biased region" description="Basic and acidic residues" evidence="6">
    <location>
        <begin position="248"/>
        <end position="265"/>
    </location>
</feature>
<keyword evidence="4 5" id="KW-0862">Zinc</keyword>